<name>A0ACC0YDT6_9ROSI</name>
<proteinExistence type="predicted"/>
<evidence type="ECO:0000313" key="1">
    <source>
        <dbReference type="EMBL" id="KAJ0035270.1"/>
    </source>
</evidence>
<evidence type="ECO:0000313" key="2">
    <source>
        <dbReference type="Proteomes" id="UP001163603"/>
    </source>
</evidence>
<sequence length="28" mass="3122">MFLFAHLPDLASLLPSFSILSIPIYNSN</sequence>
<reference evidence="2" key="1">
    <citation type="journal article" date="2023" name="G3 (Bethesda)">
        <title>Genome assembly and association tests identify interacting loci associated with vigor, precocity, and sex in interspecific pistachio rootstocks.</title>
        <authorList>
            <person name="Palmer W."/>
            <person name="Jacygrad E."/>
            <person name="Sagayaradj S."/>
            <person name="Cavanaugh K."/>
            <person name="Han R."/>
            <person name="Bertier L."/>
            <person name="Beede B."/>
            <person name="Kafkas S."/>
            <person name="Golino D."/>
            <person name="Preece J."/>
            <person name="Michelmore R."/>
        </authorList>
    </citation>
    <scope>NUCLEOTIDE SEQUENCE [LARGE SCALE GENOMIC DNA]</scope>
</reference>
<dbReference type="EMBL" id="CM047742">
    <property type="protein sequence ID" value="KAJ0035270.1"/>
    <property type="molecule type" value="Genomic_DNA"/>
</dbReference>
<comment type="caution">
    <text evidence="1">The sequence shown here is derived from an EMBL/GenBank/DDBJ whole genome shotgun (WGS) entry which is preliminary data.</text>
</comment>
<protein>
    <submittedName>
        <fullName evidence="1">Uncharacterized protein</fullName>
    </submittedName>
</protein>
<organism evidence="1 2">
    <name type="scientific">Pistacia integerrima</name>
    <dbReference type="NCBI Taxonomy" id="434235"/>
    <lineage>
        <taxon>Eukaryota</taxon>
        <taxon>Viridiplantae</taxon>
        <taxon>Streptophyta</taxon>
        <taxon>Embryophyta</taxon>
        <taxon>Tracheophyta</taxon>
        <taxon>Spermatophyta</taxon>
        <taxon>Magnoliopsida</taxon>
        <taxon>eudicotyledons</taxon>
        <taxon>Gunneridae</taxon>
        <taxon>Pentapetalae</taxon>
        <taxon>rosids</taxon>
        <taxon>malvids</taxon>
        <taxon>Sapindales</taxon>
        <taxon>Anacardiaceae</taxon>
        <taxon>Pistacia</taxon>
    </lineage>
</organism>
<keyword evidence="2" id="KW-1185">Reference proteome</keyword>
<dbReference type="Proteomes" id="UP001163603">
    <property type="component" value="Chromosome 7"/>
</dbReference>
<accession>A0ACC0YDT6</accession>
<gene>
    <name evidence="1" type="ORF">Pint_24153</name>
</gene>